<feature type="transmembrane region" description="Helical" evidence="1">
    <location>
        <begin position="78"/>
        <end position="101"/>
    </location>
</feature>
<evidence type="ECO:0000313" key="3">
    <source>
        <dbReference type="EMBL" id="KAF7360946.1"/>
    </source>
</evidence>
<feature type="transmembrane region" description="Helical" evidence="1">
    <location>
        <begin position="42"/>
        <end position="66"/>
    </location>
</feature>
<dbReference type="PRINTS" id="PR00109">
    <property type="entry name" value="TYRKINASE"/>
</dbReference>
<dbReference type="Gene3D" id="1.10.510.10">
    <property type="entry name" value="Transferase(Phosphotransferase) domain 1"/>
    <property type="match status" value="1"/>
</dbReference>
<dbReference type="InterPro" id="IPR001245">
    <property type="entry name" value="Ser-Thr/Tyr_kinase_cat_dom"/>
</dbReference>
<feature type="domain" description="Protein kinase" evidence="2">
    <location>
        <begin position="603"/>
        <end position="884"/>
    </location>
</feature>
<keyword evidence="4" id="KW-1185">Reference proteome</keyword>
<dbReference type="PROSITE" id="PS00109">
    <property type="entry name" value="PROTEIN_KINASE_TYR"/>
    <property type="match status" value="1"/>
</dbReference>
<protein>
    <recommendedName>
        <fullName evidence="2">Protein kinase domain-containing protein</fullName>
    </recommendedName>
</protein>
<organism evidence="3 4">
    <name type="scientific">Mycena sanguinolenta</name>
    <dbReference type="NCBI Taxonomy" id="230812"/>
    <lineage>
        <taxon>Eukaryota</taxon>
        <taxon>Fungi</taxon>
        <taxon>Dikarya</taxon>
        <taxon>Basidiomycota</taxon>
        <taxon>Agaricomycotina</taxon>
        <taxon>Agaricomycetes</taxon>
        <taxon>Agaricomycetidae</taxon>
        <taxon>Agaricales</taxon>
        <taxon>Marasmiineae</taxon>
        <taxon>Mycenaceae</taxon>
        <taxon>Mycena</taxon>
    </lineage>
</organism>
<accession>A0A8H6YLK4</accession>
<dbReference type="EMBL" id="JACAZH010000008">
    <property type="protein sequence ID" value="KAF7360946.1"/>
    <property type="molecule type" value="Genomic_DNA"/>
</dbReference>
<comment type="caution">
    <text evidence="3">The sequence shown here is derived from an EMBL/GenBank/DDBJ whole genome shotgun (WGS) entry which is preliminary data.</text>
</comment>
<evidence type="ECO:0000259" key="2">
    <source>
        <dbReference type="PROSITE" id="PS50011"/>
    </source>
</evidence>
<name>A0A8H6YLK4_9AGAR</name>
<dbReference type="PROSITE" id="PS50011">
    <property type="entry name" value="PROTEIN_KINASE_DOM"/>
    <property type="match status" value="1"/>
</dbReference>
<keyword evidence="1" id="KW-0812">Transmembrane</keyword>
<gene>
    <name evidence="3" type="ORF">MSAN_01124700</name>
</gene>
<evidence type="ECO:0000256" key="1">
    <source>
        <dbReference type="SAM" id="Phobius"/>
    </source>
</evidence>
<dbReference type="AlphaFoldDB" id="A0A8H6YLK4"/>
<dbReference type="InterPro" id="IPR000719">
    <property type="entry name" value="Prot_kinase_dom"/>
</dbReference>
<keyword evidence="1" id="KW-1133">Transmembrane helix</keyword>
<keyword evidence="1" id="KW-0472">Membrane</keyword>
<dbReference type="GO" id="GO:0004674">
    <property type="term" value="F:protein serine/threonine kinase activity"/>
    <property type="evidence" value="ECO:0007669"/>
    <property type="project" value="TreeGrafter"/>
</dbReference>
<sequence>MALSWLEIFDHIWFPVSVTETVLLCVNCVKVPELGSSSNGSLALLILWMIIGLVTVLRAVQFILLISDEIFRDWIYSFMLNCKIISVIVVTTLSIACWSEVKNIPTVLIWIVLANLLWGTELSLGSQFLRYRREKIVIRAIEDLICRDPIDSDTTSRMKIFTARFRNWQSRIHASLVRPRVGPISLPETTEGVFQSSEGIGKAIFDWDNNSSTHRTRKALWCVVNDTENTADIARDVSRLLSESRTGSGVALVDVSRTRSIFWPVIHGLVTASPAYRQEYALSTPMALEHEYHFPYYLPPKNIRPWDIFLDSANLVESLIWQPLVRMQRRLSRIAPNVIEPQQKVTLVVHGVSNTVHTEELVQAIEAIELYLSDTAKFLDIVIVSHSRIFLPAADHPDILDRVCALHILDSWINAPMFIYSGDTLPSPPLCEKLFSLLLDGIYRTGGDHAKRVTPRLLPLLPSPEANAVDDSTTESIFAALHSTTQLRAQFLQCFVGITVIEQFQIDEEIRHDNIQIAKFLRTVASSPSLKSDVAGIPPQDLLLADELIGNYIFFQILGRGLPRNSVIVDWKSFTQRAHRLLNALSASLQLLPDDIAITGIVVSSSHPVATGGFSNIYRGEYSDAQGNTVEVALKVLRIFQEHTDAALENLRKKFFKEVLVWRYLEHPNIVPFLGVDSTTFPNLAMAMVTPWMSKGSVMSYISTNSPCSPFAMQLLRDCIAGLSYLHSVNIVHGDLRGANILVDDDGNARLADFGLAGFIDSETTGKSSTRSGTTRWMAPELLCPPPGTSFRRTFASDIWAFGCVVCEIWTEGTEPFQHLSETAILIAFFEHSIPAREMPYITKPVDKGGNSMPAALWKVAQSCWEAHASARPTAEQTTERLVT</sequence>
<dbReference type="SUPFAM" id="SSF56112">
    <property type="entry name" value="Protein kinase-like (PK-like)"/>
    <property type="match status" value="1"/>
</dbReference>
<dbReference type="Proteomes" id="UP000623467">
    <property type="component" value="Unassembled WGS sequence"/>
</dbReference>
<proteinExistence type="predicted"/>
<dbReference type="OrthoDB" id="2999510at2759"/>
<dbReference type="InterPro" id="IPR051681">
    <property type="entry name" value="Ser/Thr_Kinases-Pseudokinases"/>
</dbReference>
<dbReference type="InterPro" id="IPR011009">
    <property type="entry name" value="Kinase-like_dom_sf"/>
</dbReference>
<dbReference type="InterPro" id="IPR008266">
    <property type="entry name" value="Tyr_kinase_AS"/>
</dbReference>
<reference evidence="3" key="1">
    <citation type="submission" date="2020-05" db="EMBL/GenBank/DDBJ databases">
        <title>Mycena genomes resolve the evolution of fungal bioluminescence.</title>
        <authorList>
            <person name="Tsai I.J."/>
        </authorList>
    </citation>
    <scope>NUCLEOTIDE SEQUENCE</scope>
    <source>
        <strain evidence="3">160909Yilan</strain>
    </source>
</reference>
<dbReference type="Pfam" id="PF07714">
    <property type="entry name" value="PK_Tyr_Ser-Thr"/>
    <property type="match status" value="1"/>
</dbReference>
<evidence type="ECO:0000313" key="4">
    <source>
        <dbReference type="Proteomes" id="UP000623467"/>
    </source>
</evidence>
<dbReference type="PANTHER" id="PTHR44329">
    <property type="entry name" value="SERINE/THREONINE-PROTEIN KINASE TNNI3K-RELATED"/>
    <property type="match status" value="1"/>
</dbReference>
<dbReference type="GO" id="GO:0005524">
    <property type="term" value="F:ATP binding"/>
    <property type="evidence" value="ECO:0007669"/>
    <property type="project" value="InterPro"/>
</dbReference>